<reference evidence="2 3" key="1">
    <citation type="submission" date="2017-03" db="EMBL/GenBank/DDBJ databases">
        <title>Genomes of endolithic fungi from Antarctica.</title>
        <authorList>
            <person name="Coleine C."/>
            <person name="Masonjones S."/>
            <person name="Stajich J.E."/>
        </authorList>
    </citation>
    <scope>NUCLEOTIDE SEQUENCE [LARGE SCALE GENOMIC DNA]</scope>
    <source>
        <strain evidence="2 3">CCFEE 5187</strain>
    </source>
</reference>
<evidence type="ECO:0008006" key="4">
    <source>
        <dbReference type="Google" id="ProtNLM"/>
    </source>
</evidence>
<gene>
    <name evidence="2" type="ORF">B0A49_13354</name>
</gene>
<feature type="compositionally biased region" description="Basic and acidic residues" evidence="1">
    <location>
        <begin position="304"/>
        <end position="322"/>
    </location>
</feature>
<feature type="compositionally biased region" description="Basic and acidic residues" evidence="1">
    <location>
        <begin position="384"/>
        <end position="393"/>
    </location>
</feature>
<feature type="compositionally biased region" description="Basic and acidic residues" evidence="1">
    <location>
        <begin position="406"/>
        <end position="416"/>
    </location>
</feature>
<feature type="compositionally biased region" description="Polar residues" evidence="1">
    <location>
        <begin position="328"/>
        <end position="347"/>
    </location>
</feature>
<accession>A0A4U0VKU0</accession>
<proteinExistence type="predicted"/>
<dbReference type="Proteomes" id="UP000308768">
    <property type="component" value="Unassembled WGS sequence"/>
</dbReference>
<evidence type="ECO:0000256" key="1">
    <source>
        <dbReference type="SAM" id="MobiDB-lite"/>
    </source>
</evidence>
<protein>
    <recommendedName>
        <fullName evidence="4">HNH nuclease domain-containing protein</fullName>
    </recommendedName>
</protein>
<feature type="compositionally biased region" description="Low complexity" evidence="1">
    <location>
        <begin position="27"/>
        <end position="38"/>
    </location>
</feature>
<evidence type="ECO:0000313" key="2">
    <source>
        <dbReference type="EMBL" id="TKA49991.1"/>
    </source>
</evidence>
<sequence>MAGVVPGRSGGQVPVMPPPTVFPVPSQPQSSPSRSSSSSRKRKRIQGPESENISVASSPSAFSQGTKRKVAMLDGACCWYCGATPAQTCHVFEKRDSSFEDALQIGAISFNHLGHEDNAIPLCPLCHHNFDNISNPGWIFLPTDLRFFIESEERNFTMRQTLLRETGAFHPRLCPTSAQYRDHQVEHNVIPADATGGLYQRYTLRRFYSHEFLVALGAPQDWDHWIPGKGPLSPKSWHGAPTAAIHRALAILGKLFWTHLPEELHLLRRLQELYGRELQPETDTGSAAGADMGGSDDGPNNNTRLEECGAGERDHDSSDTAHHPPQGSEDQTPQRPSQFSARNTTASRGLVSGIERTTSDSGIDISSQTRGVDIRDASRKRKRASDDADDRASLRTTRHAKLPQADNRRITAGKEDASSDVLREIAPPLQPCRLPEQWPRRRWFWGPASTSGMKARLWAGTFGAKEEESSNTGDFG</sequence>
<dbReference type="OrthoDB" id="5352262at2759"/>
<comment type="caution">
    <text evidence="2">The sequence shown here is derived from an EMBL/GenBank/DDBJ whole genome shotgun (WGS) entry which is preliminary data.</text>
</comment>
<keyword evidence="3" id="KW-1185">Reference proteome</keyword>
<dbReference type="EMBL" id="NAJN01002684">
    <property type="protein sequence ID" value="TKA49991.1"/>
    <property type="molecule type" value="Genomic_DNA"/>
</dbReference>
<feature type="compositionally biased region" description="Polar residues" evidence="1">
    <location>
        <begin position="49"/>
        <end position="59"/>
    </location>
</feature>
<dbReference type="AlphaFoldDB" id="A0A4U0VKU0"/>
<evidence type="ECO:0000313" key="3">
    <source>
        <dbReference type="Proteomes" id="UP000308768"/>
    </source>
</evidence>
<feature type="compositionally biased region" description="Polar residues" evidence="1">
    <location>
        <begin position="355"/>
        <end position="370"/>
    </location>
</feature>
<feature type="region of interest" description="Disordered" evidence="1">
    <location>
        <begin position="280"/>
        <end position="416"/>
    </location>
</feature>
<feature type="compositionally biased region" description="Pro residues" evidence="1">
    <location>
        <begin position="15"/>
        <end position="26"/>
    </location>
</feature>
<name>A0A4U0VKU0_9PEZI</name>
<feature type="region of interest" description="Disordered" evidence="1">
    <location>
        <begin position="1"/>
        <end position="59"/>
    </location>
</feature>
<dbReference type="STRING" id="331657.A0A4U0VKU0"/>
<organism evidence="2 3">
    <name type="scientific">Cryomyces minteri</name>
    <dbReference type="NCBI Taxonomy" id="331657"/>
    <lineage>
        <taxon>Eukaryota</taxon>
        <taxon>Fungi</taxon>
        <taxon>Dikarya</taxon>
        <taxon>Ascomycota</taxon>
        <taxon>Pezizomycotina</taxon>
        <taxon>Dothideomycetes</taxon>
        <taxon>Dothideomycetes incertae sedis</taxon>
        <taxon>Cryomyces</taxon>
    </lineage>
</organism>